<dbReference type="EMBL" id="FNFL01000005">
    <property type="protein sequence ID" value="SDK36054.1"/>
    <property type="molecule type" value="Genomic_DNA"/>
</dbReference>
<keyword evidence="3" id="KW-1185">Reference proteome</keyword>
<protein>
    <submittedName>
        <fullName evidence="2">Uncharacterized membrane protein YhdT</fullName>
    </submittedName>
</protein>
<reference evidence="2 3" key="1">
    <citation type="submission" date="2016-10" db="EMBL/GenBank/DDBJ databases">
        <authorList>
            <person name="de Groot N.N."/>
        </authorList>
    </citation>
    <scope>NUCLEOTIDE SEQUENCE [LARGE SCALE GENOMIC DNA]</scope>
    <source>
        <strain evidence="2 3">CGMCC 1.6502</strain>
    </source>
</reference>
<dbReference type="InterPro" id="IPR010398">
    <property type="entry name" value="DUF997"/>
</dbReference>
<evidence type="ECO:0000313" key="2">
    <source>
        <dbReference type="EMBL" id="SDK36054.1"/>
    </source>
</evidence>
<keyword evidence="1" id="KW-0812">Transmembrane</keyword>
<sequence>MITIHERGGYTLNNHQASEKDFRFKIANREALLGIGLVLFNFIWWFAFAYGLGGKDPSEYTYVFGLPAWFFYSCLLGVIVMSVLVFFVVKRFFTDVSFDEEEYEDQ</sequence>
<feature type="transmembrane region" description="Helical" evidence="1">
    <location>
        <begin position="31"/>
        <end position="50"/>
    </location>
</feature>
<dbReference type="PANTHER" id="PTHR39174:SF1">
    <property type="entry name" value="INNER MEMBRANE PROTEIN"/>
    <property type="match status" value="1"/>
</dbReference>
<keyword evidence="1" id="KW-0472">Membrane</keyword>
<evidence type="ECO:0000256" key="1">
    <source>
        <dbReference type="SAM" id="Phobius"/>
    </source>
</evidence>
<feature type="transmembrane region" description="Helical" evidence="1">
    <location>
        <begin position="70"/>
        <end position="89"/>
    </location>
</feature>
<dbReference type="Pfam" id="PF06196">
    <property type="entry name" value="DUF997"/>
    <property type="match status" value="1"/>
</dbReference>
<accession>A0A1G9BAF8</accession>
<dbReference type="PANTHER" id="PTHR39174">
    <property type="entry name" value="INNER MEMBRANE PROTEIN-RELATED"/>
    <property type="match status" value="1"/>
</dbReference>
<keyword evidence="1" id="KW-1133">Transmembrane helix</keyword>
<dbReference type="OrthoDB" id="1752893at2"/>
<gene>
    <name evidence="2" type="ORF">SAMN05216243_2889</name>
</gene>
<dbReference type="AlphaFoldDB" id="A0A1G9BAF8"/>
<organism evidence="2 3">
    <name type="scientific">Sediminibacillus albus</name>
    <dbReference type="NCBI Taxonomy" id="407036"/>
    <lineage>
        <taxon>Bacteria</taxon>
        <taxon>Bacillati</taxon>
        <taxon>Bacillota</taxon>
        <taxon>Bacilli</taxon>
        <taxon>Bacillales</taxon>
        <taxon>Bacillaceae</taxon>
        <taxon>Sediminibacillus</taxon>
    </lineage>
</organism>
<dbReference type="Proteomes" id="UP000198694">
    <property type="component" value="Unassembled WGS sequence"/>
</dbReference>
<evidence type="ECO:0000313" key="3">
    <source>
        <dbReference type="Proteomes" id="UP000198694"/>
    </source>
</evidence>
<dbReference type="STRING" id="407036.SAMN05216243_2889"/>
<name>A0A1G9BAF8_9BACI</name>
<proteinExistence type="predicted"/>